<evidence type="ECO:0000256" key="2">
    <source>
        <dbReference type="SAM" id="SignalP"/>
    </source>
</evidence>
<evidence type="ECO:0000313" key="4">
    <source>
        <dbReference type="Proteomes" id="UP001530315"/>
    </source>
</evidence>
<feature type="compositionally biased region" description="Basic and acidic residues" evidence="1">
    <location>
        <begin position="199"/>
        <end position="212"/>
    </location>
</feature>
<protein>
    <submittedName>
        <fullName evidence="3">Uncharacterized protein</fullName>
    </submittedName>
</protein>
<keyword evidence="2" id="KW-0732">Signal</keyword>
<comment type="caution">
    <text evidence="3">The sequence shown here is derived from an EMBL/GenBank/DDBJ whole genome shotgun (WGS) entry which is preliminary data.</text>
</comment>
<evidence type="ECO:0000313" key="3">
    <source>
        <dbReference type="EMBL" id="KAL3770183.1"/>
    </source>
</evidence>
<evidence type="ECO:0000256" key="1">
    <source>
        <dbReference type="SAM" id="MobiDB-lite"/>
    </source>
</evidence>
<name>A0ABD3N4D7_9STRA</name>
<dbReference type="EMBL" id="JALLAZ020001636">
    <property type="protein sequence ID" value="KAL3770183.1"/>
    <property type="molecule type" value="Genomic_DNA"/>
</dbReference>
<organism evidence="3 4">
    <name type="scientific">Stephanodiscus triporus</name>
    <dbReference type="NCBI Taxonomy" id="2934178"/>
    <lineage>
        <taxon>Eukaryota</taxon>
        <taxon>Sar</taxon>
        <taxon>Stramenopiles</taxon>
        <taxon>Ochrophyta</taxon>
        <taxon>Bacillariophyta</taxon>
        <taxon>Coscinodiscophyceae</taxon>
        <taxon>Thalassiosirophycidae</taxon>
        <taxon>Stephanodiscales</taxon>
        <taxon>Stephanodiscaceae</taxon>
        <taxon>Stephanodiscus</taxon>
    </lineage>
</organism>
<sequence>MKNAAAAAEKLLAPPPPPSPSFLTSSSSLLLLLLLASASRPGGLTNYVGCSGLVVHAPPSDLRGVGFRHASPSLSPPCHLRRDGISLTMTRTRRRRRGGGDLEMRSYLGVNDYFASFDNNNKNDDDDGDGDNAENNNGKKNRKYVGHGRLSLGRDESYVEGASSSSSSSSEGGLFDVNNYFSSFGNNFVDNDDDDNEDGDLKQQQREREQKRQPPPPRTPTTRRKMTYEEIVAYNNARLCPKLLLTQRAIQSFIYLLEECRDPHSGKWIEDFLGTRNLGNYHGTGAINVTRHPTWDSVMYDMMGQPNTKMIVSAKRRGRGHGGWSKNNPYLEERYVEFGIDIRPASLVQRLLAVRGQLASEFERDLEIVRMVDATAVMDSYFHKLAAAVAEDRDDDATTSVDGRPRSSLFDRVSVDILANFTEYQDGGGDPGSSLSSSPFRRGNFDLLYSLCTQAAAHRLLRELQQSASSSTTTTKNNYVNDDVIAFQWFKRFYVDNAPLYFDGDQNFGRADDFIDALLRTSPTLVGGGDGDANAIVGLTDPLRVAERIVAIRGDISSEWRGMMGEVTEDHRMMNEVLFRVMMGRAMDESGNVDDVVDIREETTFEELADDTGAFD</sequence>
<feature type="region of interest" description="Disordered" evidence="1">
    <location>
        <begin position="119"/>
        <end position="172"/>
    </location>
</feature>
<reference evidence="3 4" key="1">
    <citation type="submission" date="2024-10" db="EMBL/GenBank/DDBJ databases">
        <title>Updated reference genomes for cyclostephanoid diatoms.</title>
        <authorList>
            <person name="Roberts W.R."/>
            <person name="Alverson A.J."/>
        </authorList>
    </citation>
    <scope>NUCLEOTIDE SEQUENCE [LARGE SCALE GENOMIC DNA]</scope>
    <source>
        <strain evidence="3 4">AJA276-08</strain>
    </source>
</reference>
<keyword evidence="4" id="KW-1185">Reference proteome</keyword>
<feature type="chain" id="PRO_5044845203" evidence="2">
    <location>
        <begin position="39"/>
        <end position="616"/>
    </location>
</feature>
<feature type="region of interest" description="Disordered" evidence="1">
    <location>
        <begin position="186"/>
        <end position="226"/>
    </location>
</feature>
<gene>
    <name evidence="3" type="ORF">ACHAW5_009278</name>
</gene>
<feature type="signal peptide" evidence="2">
    <location>
        <begin position="1"/>
        <end position="38"/>
    </location>
</feature>
<dbReference type="AlphaFoldDB" id="A0ABD3N4D7"/>
<proteinExistence type="predicted"/>
<dbReference type="Proteomes" id="UP001530315">
    <property type="component" value="Unassembled WGS sequence"/>
</dbReference>
<accession>A0ABD3N4D7</accession>